<protein>
    <submittedName>
        <fullName evidence="3">Cuticle protein 13-like isoform X1</fullName>
    </submittedName>
</protein>
<name>A0ABM1C205_LIMPO</name>
<feature type="signal peptide" evidence="1">
    <location>
        <begin position="1"/>
        <end position="16"/>
    </location>
</feature>
<keyword evidence="2" id="KW-1185">Reference proteome</keyword>
<evidence type="ECO:0000256" key="1">
    <source>
        <dbReference type="SAM" id="SignalP"/>
    </source>
</evidence>
<reference evidence="3" key="1">
    <citation type="submission" date="2025-08" db="UniProtKB">
        <authorList>
            <consortium name="RefSeq"/>
        </authorList>
    </citation>
    <scope>IDENTIFICATION</scope>
    <source>
        <tissue evidence="3">Muscle</tissue>
    </source>
</reference>
<dbReference type="Proteomes" id="UP000694941">
    <property type="component" value="Unplaced"/>
</dbReference>
<accession>A0ABM1C205</accession>
<sequence length="133" mass="15427">MMRLVILACVCTVSLAGIFPYNVPEGQHDPAYLQALQQQALHYINLQQVPDLQLHRARELEVIAKNPTAYHHGYYHPGYYYPGHHYAGYYHPGHYYSALHHNTALHKHNMDEQMVLKEQQKVLEAEKALIESH</sequence>
<proteinExistence type="predicted"/>
<gene>
    <name evidence="3" type="primary">LOC106476742</name>
</gene>
<evidence type="ECO:0000313" key="2">
    <source>
        <dbReference type="Proteomes" id="UP000694941"/>
    </source>
</evidence>
<dbReference type="RefSeq" id="XP_013792828.1">
    <property type="nucleotide sequence ID" value="XM_013937374.2"/>
</dbReference>
<feature type="chain" id="PRO_5046334836" evidence="1">
    <location>
        <begin position="17"/>
        <end position="133"/>
    </location>
</feature>
<keyword evidence="1" id="KW-0732">Signal</keyword>
<evidence type="ECO:0000313" key="3">
    <source>
        <dbReference type="RefSeq" id="XP_013792828.1"/>
    </source>
</evidence>
<dbReference type="GeneID" id="106476742"/>
<organism evidence="2 3">
    <name type="scientific">Limulus polyphemus</name>
    <name type="common">Atlantic horseshoe crab</name>
    <dbReference type="NCBI Taxonomy" id="6850"/>
    <lineage>
        <taxon>Eukaryota</taxon>
        <taxon>Metazoa</taxon>
        <taxon>Ecdysozoa</taxon>
        <taxon>Arthropoda</taxon>
        <taxon>Chelicerata</taxon>
        <taxon>Merostomata</taxon>
        <taxon>Xiphosura</taxon>
        <taxon>Limulidae</taxon>
        <taxon>Limulus</taxon>
    </lineage>
</organism>